<dbReference type="AlphaFoldDB" id="A0A2W5T625"/>
<dbReference type="InterPro" id="IPR058031">
    <property type="entry name" value="AAA_lid_NorR"/>
</dbReference>
<dbReference type="InterPro" id="IPR029016">
    <property type="entry name" value="GAF-like_dom_sf"/>
</dbReference>
<dbReference type="InterPro" id="IPR025662">
    <property type="entry name" value="Sigma_54_int_dom_ATP-bd_1"/>
</dbReference>
<evidence type="ECO:0000256" key="1">
    <source>
        <dbReference type="ARBA" id="ARBA00022741"/>
    </source>
</evidence>
<dbReference type="Pfam" id="PF25601">
    <property type="entry name" value="AAA_lid_14"/>
    <property type="match status" value="1"/>
</dbReference>
<dbReference type="PROSITE" id="PS00675">
    <property type="entry name" value="SIGMA54_INTERACT_1"/>
    <property type="match status" value="1"/>
</dbReference>
<evidence type="ECO:0000256" key="5">
    <source>
        <dbReference type="ARBA" id="ARBA00023163"/>
    </source>
</evidence>
<evidence type="ECO:0000256" key="3">
    <source>
        <dbReference type="ARBA" id="ARBA00023015"/>
    </source>
</evidence>
<dbReference type="Pfam" id="PF01590">
    <property type="entry name" value="GAF"/>
    <property type="match status" value="1"/>
</dbReference>
<dbReference type="PANTHER" id="PTHR32071">
    <property type="entry name" value="TRANSCRIPTIONAL REGULATORY PROTEIN"/>
    <property type="match status" value="1"/>
</dbReference>
<proteinExistence type="predicted"/>
<dbReference type="PROSITE" id="PS50045">
    <property type="entry name" value="SIGMA54_INTERACT_4"/>
    <property type="match status" value="1"/>
</dbReference>
<organism evidence="7 8">
    <name type="scientific">Archangium gephyra</name>
    <dbReference type="NCBI Taxonomy" id="48"/>
    <lineage>
        <taxon>Bacteria</taxon>
        <taxon>Pseudomonadati</taxon>
        <taxon>Myxococcota</taxon>
        <taxon>Myxococcia</taxon>
        <taxon>Myxococcales</taxon>
        <taxon>Cystobacterineae</taxon>
        <taxon>Archangiaceae</taxon>
        <taxon>Archangium</taxon>
    </lineage>
</organism>
<dbReference type="Gene3D" id="1.10.10.60">
    <property type="entry name" value="Homeodomain-like"/>
    <property type="match status" value="1"/>
</dbReference>
<dbReference type="InterPro" id="IPR003593">
    <property type="entry name" value="AAA+_ATPase"/>
</dbReference>
<dbReference type="InterPro" id="IPR003018">
    <property type="entry name" value="GAF"/>
</dbReference>
<dbReference type="FunFam" id="3.40.50.300:FF:000006">
    <property type="entry name" value="DNA-binding transcriptional regulator NtrC"/>
    <property type="match status" value="1"/>
</dbReference>
<keyword evidence="5" id="KW-0804">Transcription</keyword>
<dbReference type="InterPro" id="IPR009057">
    <property type="entry name" value="Homeodomain-like_sf"/>
</dbReference>
<dbReference type="SMART" id="SM00065">
    <property type="entry name" value="GAF"/>
    <property type="match status" value="1"/>
</dbReference>
<dbReference type="GO" id="GO:0005524">
    <property type="term" value="F:ATP binding"/>
    <property type="evidence" value="ECO:0007669"/>
    <property type="project" value="UniProtKB-KW"/>
</dbReference>
<dbReference type="CDD" id="cd00009">
    <property type="entry name" value="AAA"/>
    <property type="match status" value="1"/>
</dbReference>
<evidence type="ECO:0000256" key="4">
    <source>
        <dbReference type="ARBA" id="ARBA00023125"/>
    </source>
</evidence>
<name>A0A2W5T625_9BACT</name>
<dbReference type="InterPro" id="IPR002078">
    <property type="entry name" value="Sigma_54_int"/>
</dbReference>
<dbReference type="SUPFAM" id="SSF55781">
    <property type="entry name" value="GAF domain-like"/>
    <property type="match status" value="1"/>
</dbReference>
<dbReference type="SUPFAM" id="SSF52540">
    <property type="entry name" value="P-loop containing nucleoside triphosphate hydrolases"/>
    <property type="match status" value="1"/>
</dbReference>
<comment type="caution">
    <text evidence="7">The sequence shown here is derived from an EMBL/GenBank/DDBJ whole genome shotgun (WGS) entry which is preliminary data.</text>
</comment>
<keyword evidence="1" id="KW-0547">Nucleotide-binding</keyword>
<dbReference type="PRINTS" id="PR01590">
    <property type="entry name" value="HTHFIS"/>
</dbReference>
<dbReference type="Gene3D" id="3.30.450.40">
    <property type="match status" value="1"/>
</dbReference>
<dbReference type="PROSITE" id="PS00688">
    <property type="entry name" value="SIGMA54_INTERACT_3"/>
    <property type="match status" value="1"/>
</dbReference>
<dbReference type="GO" id="GO:0043565">
    <property type="term" value="F:sequence-specific DNA binding"/>
    <property type="evidence" value="ECO:0007669"/>
    <property type="project" value="InterPro"/>
</dbReference>
<gene>
    <name evidence="7" type="ORF">DI536_24970</name>
</gene>
<dbReference type="PROSITE" id="PS00676">
    <property type="entry name" value="SIGMA54_INTERACT_2"/>
    <property type="match status" value="1"/>
</dbReference>
<dbReference type="InterPro" id="IPR025943">
    <property type="entry name" value="Sigma_54_int_dom_ATP-bd_2"/>
</dbReference>
<keyword evidence="4" id="KW-0238">DNA-binding</keyword>
<evidence type="ECO:0000259" key="6">
    <source>
        <dbReference type="PROSITE" id="PS50045"/>
    </source>
</evidence>
<dbReference type="Pfam" id="PF02954">
    <property type="entry name" value="HTH_8"/>
    <property type="match status" value="1"/>
</dbReference>
<dbReference type="Pfam" id="PF00158">
    <property type="entry name" value="Sigma54_activat"/>
    <property type="match status" value="1"/>
</dbReference>
<dbReference type="SMART" id="SM00382">
    <property type="entry name" value="AAA"/>
    <property type="match status" value="1"/>
</dbReference>
<reference evidence="7 8" key="1">
    <citation type="submission" date="2017-08" db="EMBL/GenBank/DDBJ databases">
        <title>Infants hospitalized years apart are colonized by the same room-sourced microbial strains.</title>
        <authorList>
            <person name="Brooks B."/>
            <person name="Olm M.R."/>
            <person name="Firek B.A."/>
            <person name="Baker R."/>
            <person name="Thomas B.C."/>
            <person name="Morowitz M.J."/>
            <person name="Banfield J.F."/>
        </authorList>
    </citation>
    <scope>NUCLEOTIDE SEQUENCE [LARGE SCALE GENOMIC DNA]</scope>
    <source>
        <strain evidence="7">S2_003_000_R2_14</strain>
    </source>
</reference>
<dbReference type="Gene3D" id="1.10.8.60">
    <property type="match status" value="1"/>
</dbReference>
<dbReference type="InterPro" id="IPR002197">
    <property type="entry name" value="HTH_Fis"/>
</dbReference>
<dbReference type="Gene3D" id="3.40.50.300">
    <property type="entry name" value="P-loop containing nucleotide triphosphate hydrolases"/>
    <property type="match status" value="1"/>
</dbReference>
<dbReference type="InterPro" id="IPR027417">
    <property type="entry name" value="P-loop_NTPase"/>
</dbReference>
<evidence type="ECO:0000313" key="8">
    <source>
        <dbReference type="Proteomes" id="UP000249061"/>
    </source>
</evidence>
<dbReference type="EMBL" id="QFQP01000025">
    <property type="protein sequence ID" value="PZR08433.1"/>
    <property type="molecule type" value="Genomic_DNA"/>
</dbReference>
<dbReference type="InterPro" id="IPR025944">
    <property type="entry name" value="Sigma_54_int_dom_CS"/>
</dbReference>
<keyword evidence="2" id="KW-0067">ATP-binding</keyword>
<sequence>MAKRSDPTQVVLSVGGLVGQEVNLDEFLHQLVDRIARGMQADRGTLYLVDFSRGELFSRAAHLPELKQIRLKLGQGAAGHVAQHGAPVNLPTAQGEKRFNPDIDKMTGYRTTSMLAVPLIDAQKAVFGVLQVLNRLGGGVFDADDEQKLTEIAAQVSQALQATSLYTELLRAQKQPEQPVSYFFNRVIGESAPMKAIYKTIQKAAGTDATVLLRGESGTGKELFARAVHVNSRRREKPFVKVDCAALPGSLIENELFGHEKGAFTGAEARQLGKFEAANGGTVFIDELGELPLPVQGKLLRVLQDREFERVGGTQTVQVDVRIVAATHRDLPTMVREGKFREDLYYRIKVVELTLPPLRERGVEDIERLARHFVAQATKRHHLVREPALSRSTLERLKAWSWPGNVRELENCIESAVVLCDGEVLPEHLPLPEVGKAPTLVLGKETAVLTLEQVERQHVLAVLDKAKGNRTLTAKWLGIGRNTLARKLKDFGVAEEE</sequence>
<dbReference type="Proteomes" id="UP000249061">
    <property type="component" value="Unassembled WGS sequence"/>
</dbReference>
<accession>A0A2W5T625</accession>
<keyword evidence="3" id="KW-0805">Transcription regulation</keyword>
<evidence type="ECO:0000256" key="2">
    <source>
        <dbReference type="ARBA" id="ARBA00022840"/>
    </source>
</evidence>
<dbReference type="SUPFAM" id="SSF46689">
    <property type="entry name" value="Homeodomain-like"/>
    <property type="match status" value="1"/>
</dbReference>
<evidence type="ECO:0000313" key="7">
    <source>
        <dbReference type="EMBL" id="PZR08433.1"/>
    </source>
</evidence>
<protein>
    <submittedName>
        <fullName evidence="7">Sigma-54-dependent Fis family transcriptional regulator</fullName>
    </submittedName>
</protein>
<feature type="domain" description="Sigma-54 factor interaction" evidence="6">
    <location>
        <begin position="187"/>
        <end position="418"/>
    </location>
</feature>
<dbReference type="GO" id="GO:0006355">
    <property type="term" value="P:regulation of DNA-templated transcription"/>
    <property type="evidence" value="ECO:0007669"/>
    <property type="project" value="InterPro"/>
</dbReference>